<proteinExistence type="predicted"/>
<evidence type="ECO:0000313" key="1">
    <source>
        <dbReference type="EMBL" id="KEP27387.1"/>
    </source>
</evidence>
<name>A0A081LDR1_9BACI</name>
<dbReference type="InterPro" id="IPR019688">
    <property type="entry name" value="DUF2533"/>
</dbReference>
<evidence type="ECO:0000313" key="2">
    <source>
        <dbReference type="Proteomes" id="UP000028091"/>
    </source>
</evidence>
<dbReference type="OrthoDB" id="2679622at2"/>
<reference evidence="1 2" key="1">
    <citation type="submission" date="2012-09" db="EMBL/GenBank/DDBJ databases">
        <title>Genome Sequence of Bacillus sp. DW5-4.</title>
        <authorList>
            <person name="Lai Q."/>
            <person name="Liu Y."/>
            <person name="Shao Z."/>
        </authorList>
    </citation>
    <scope>NUCLEOTIDE SEQUENCE [LARGE SCALE GENOMIC DNA]</scope>
    <source>
        <strain evidence="1 2">DW5-4</strain>
    </source>
</reference>
<dbReference type="AlphaFoldDB" id="A0A081LDR1"/>
<keyword evidence="2" id="KW-1185">Reference proteome</keyword>
<comment type="caution">
    <text evidence="1">The sequence shown here is derived from an EMBL/GenBank/DDBJ whole genome shotgun (WGS) entry which is preliminary data.</text>
</comment>
<dbReference type="EMBL" id="JOTP01000004">
    <property type="protein sequence ID" value="KEP27387.1"/>
    <property type="molecule type" value="Genomic_DNA"/>
</dbReference>
<evidence type="ECO:0008006" key="3">
    <source>
        <dbReference type="Google" id="ProtNLM"/>
    </source>
</evidence>
<dbReference type="eggNOG" id="ENOG5032WBV">
    <property type="taxonomic scope" value="Bacteria"/>
</dbReference>
<dbReference type="RefSeq" id="WP_034319061.1">
    <property type="nucleotide sequence ID" value="NZ_JAVIKA010000003.1"/>
</dbReference>
<dbReference type="Proteomes" id="UP000028091">
    <property type="component" value="Unassembled WGS sequence"/>
</dbReference>
<accession>A0A081LDR1</accession>
<protein>
    <recommendedName>
        <fullName evidence="3">DUF2533 domain-containing protein</fullName>
    </recommendedName>
</protein>
<dbReference type="Pfam" id="PF10752">
    <property type="entry name" value="DUF2533"/>
    <property type="match status" value="1"/>
</dbReference>
<sequence length="87" mass="9984">MTSVHEDISAHSQKQHAHIQSFLELEQKRELAIEAAVAKCEQNEPFTTDEINAITSKMNELARGGIVPLRKHVTNDMVREYVERKQK</sequence>
<gene>
    <name evidence="1" type="ORF">BA70_13735</name>
</gene>
<organism evidence="1 2">
    <name type="scientific">Bacillus zhangzhouensis</name>
    <dbReference type="NCBI Taxonomy" id="1178540"/>
    <lineage>
        <taxon>Bacteria</taxon>
        <taxon>Bacillati</taxon>
        <taxon>Bacillota</taxon>
        <taxon>Bacilli</taxon>
        <taxon>Bacillales</taxon>
        <taxon>Bacillaceae</taxon>
        <taxon>Bacillus</taxon>
    </lineage>
</organism>